<dbReference type="PANTHER" id="PTHR47623">
    <property type="entry name" value="OS09G0287300 PROTEIN"/>
    <property type="match status" value="1"/>
</dbReference>
<accession>A0ABU6HG86</accession>
<dbReference type="Gene3D" id="3.40.50.1240">
    <property type="entry name" value="Phosphoglycerate mutase-like"/>
    <property type="match status" value="1"/>
</dbReference>
<dbReference type="SUPFAM" id="SSF53254">
    <property type="entry name" value="Phosphoglycerate mutase-like"/>
    <property type="match status" value="1"/>
</dbReference>
<dbReference type="Pfam" id="PF00300">
    <property type="entry name" value="His_Phos_1"/>
    <property type="match status" value="1"/>
</dbReference>
<dbReference type="InterPro" id="IPR013078">
    <property type="entry name" value="His_Pase_superF_clade-1"/>
</dbReference>
<dbReference type="Proteomes" id="UP001348149">
    <property type="component" value="Unassembled WGS sequence"/>
</dbReference>
<dbReference type="RefSeq" id="WP_326297145.1">
    <property type="nucleotide sequence ID" value="NZ_JAYLLH010000010.1"/>
</dbReference>
<sequence length="163" mass="18024">MRLILMRHAKSDWSEPGLDDHDRPLNGRGRKSAKALGAWLRGKGYLPDQVLCSSALRTRETLDRLRIEALVSVEGRLYHASPNVMWDSLSEATGQTVLMVGHNPGIAEFAAGCVAQPPAHSRFFAYPTGATLVVDFEAPDWSHVRCATGTVWDFVVPRDLLED</sequence>
<keyword evidence="2" id="KW-1185">Reference proteome</keyword>
<dbReference type="InterPro" id="IPR029033">
    <property type="entry name" value="His_PPase_superfam"/>
</dbReference>
<reference evidence="1 2" key="1">
    <citation type="submission" date="2024-01" db="EMBL/GenBank/DDBJ databases">
        <title>Mesobacterium rodlantinim sp. nov., isolated from shallow sea hydrothermal systems off Kueishantao Island.</title>
        <authorList>
            <person name="Su Z."/>
            <person name="Tang K."/>
        </authorList>
    </citation>
    <scope>NUCLEOTIDE SEQUENCE [LARGE SCALE GENOMIC DNA]</scope>
    <source>
        <strain evidence="1 2">TK19101</strain>
    </source>
</reference>
<name>A0ABU6HG86_9RHOB</name>
<dbReference type="EMBL" id="JAYLLH010000010">
    <property type="protein sequence ID" value="MEC3861427.1"/>
    <property type="molecule type" value="Genomic_DNA"/>
</dbReference>
<proteinExistence type="predicted"/>
<evidence type="ECO:0000313" key="2">
    <source>
        <dbReference type="Proteomes" id="UP001348149"/>
    </source>
</evidence>
<protein>
    <submittedName>
        <fullName evidence="1">Histidine phosphatase family protein</fullName>
    </submittedName>
</protein>
<gene>
    <name evidence="1" type="ORF">VK792_09040</name>
</gene>
<organism evidence="1 2">
    <name type="scientific">Mesobacterium hydrothermale</name>
    <dbReference type="NCBI Taxonomy" id="3111907"/>
    <lineage>
        <taxon>Bacteria</taxon>
        <taxon>Pseudomonadati</taxon>
        <taxon>Pseudomonadota</taxon>
        <taxon>Alphaproteobacteria</taxon>
        <taxon>Rhodobacterales</taxon>
        <taxon>Roseobacteraceae</taxon>
        <taxon>Mesobacterium</taxon>
    </lineage>
</organism>
<dbReference type="PANTHER" id="PTHR47623:SF1">
    <property type="entry name" value="OS09G0287300 PROTEIN"/>
    <property type="match status" value="1"/>
</dbReference>
<comment type="caution">
    <text evidence="1">The sequence shown here is derived from an EMBL/GenBank/DDBJ whole genome shotgun (WGS) entry which is preliminary data.</text>
</comment>
<dbReference type="CDD" id="cd07067">
    <property type="entry name" value="HP_PGM_like"/>
    <property type="match status" value="1"/>
</dbReference>
<evidence type="ECO:0000313" key="1">
    <source>
        <dbReference type="EMBL" id="MEC3861427.1"/>
    </source>
</evidence>
<dbReference type="SMART" id="SM00855">
    <property type="entry name" value="PGAM"/>
    <property type="match status" value="1"/>
</dbReference>